<evidence type="ECO:0000313" key="1">
    <source>
        <dbReference type="EMBL" id="ABT16150.1"/>
    </source>
</evidence>
<dbReference type="OrthoDB" id="18981at10239"/>
<gene>
    <name evidence="1" type="primary">Z016R</name>
    <name evidence="1" type="ORF">ATCV1_Z016R</name>
</gene>
<proteinExistence type="predicted"/>
<organism evidence="1 2">
    <name type="scientific">Chlorovirus heliozoae</name>
    <dbReference type="NCBI Taxonomy" id="322019"/>
    <lineage>
        <taxon>Viruses</taxon>
        <taxon>Varidnaviria</taxon>
        <taxon>Bamfordvirae</taxon>
        <taxon>Nucleocytoviricota</taxon>
        <taxon>Megaviricetes</taxon>
        <taxon>Algavirales</taxon>
        <taxon>Phycodnaviridae</taxon>
        <taxon>Chlorovirus</taxon>
    </lineage>
</organism>
<reference evidence="1 2" key="1">
    <citation type="submission" date="2006-09" db="EMBL/GenBank/DDBJ databases">
        <title>Sequence and annotation of the 288-kb ATCV-1 virus that infects an endosymbiotic Chlorella strain of the heliozoon Acanthocystis turfacea.</title>
        <authorList>
            <person name="Fitzgerald L.A."/>
            <person name="Graves M.V."/>
            <person name="Li X."/>
            <person name="Pfitzner A.J.P."/>
            <person name="Hartigan J."/>
            <person name="Van Etten J.L."/>
        </authorList>
    </citation>
    <scope>NUCLEOTIDE SEQUENCE [LARGE SCALE GENOMIC DNA]</scope>
    <source>
        <strain evidence="1 2">ATCV-1</strain>
    </source>
</reference>
<keyword evidence="2" id="KW-1185">Reference proteome</keyword>
<dbReference type="Proteomes" id="UP000202420">
    <property type="component" value="Segment"/>
</dbReference>
<dbReference type="Pfam" id="PF19058">
    <property type="entry name" value="DUF5754"/>
    <property type="match status" value="1"/>
</dbReference>
<dbReference type="EMBL" id="EF101928">
    <property type="protein sequence ID" value="ABT16150.1"/>
    <property type="molecule type" value="Genomic_DNA"/>
</dbReference>
<dbReference type="RefSeq" id="YP_001426497.1">
    <property type="nucleotide sequence ID" value="NC_008724.1"/>
</dbReference>
<dbReference type="InterPro" id="IPR043930">
    <property type="entry name" value="DUF5754"/>
</dbReference>
<dbReference type="GeneID" id="5470730"/>
<evidence type="ECO:0000313" key="2">
    <source>
        <dbReference type="Proteomes" id="UP000202420"/>
    </source>
</evidence>
<sequence length="110" mass="13228">MTTLYSMVVHLYKLKSGPKKFKAEFIDDKTKKKVKTVQFGARGYEDYTIHKDPERYRRYKDRHRGKENWTRAGRHTAGFWSRWLLWSDPSFSKALKITEDKLGDKIVYKH</sequence>
<dbReference type="KEGG" id="vg:5470730"/>
<accession>A7K7X6</accession>
<protein>
    <submittedName>
        <fullName evidence="1">Uncharacterized protein Z016R</fullName>
    </submittedName>
</protein>
<name>A7K7X6_9PHYC</name>